<dbReference type="EMBL" id="JAHIBW010000004">
    <property type="protein sequence ID" value="KAG7311564.1"/>
    <property type="molecule type" value="Genomic_DNA"/>
</dbReference>
<accession>A0ABQ7R2U2</accession>
<organism evidence="1 2">
    <name type="scientific">Plutella xylostella</name>
    <name type="common">Diamondback moth</name>
    <name type="synonym">Plutella maculipennis</name>
    <dbReference type="NCBI Taxonomy" id="51655"/>
    <lineage>
        <taxon>Eukaryota</taxon>
        <taxon>Metazoa</taxon>
        <taxon>Ecdysozoa</taxon>
        <taxon>Arthropoda</taxon>
        <taxon>Hexapoda</taxon>
        <taxon>Insecta</taxon>
        <taxon>Pterygota</taxon>
        <taxon>Neoptera</taxon>
        <taxon>Endopterygota</taxon>
        <taxon>Lepidoptera</taxon>
        <taxon>Glossata</taxon>
        <taxon>Ditrysia</taxon>
        <taxon>Yponomeutoidea</taxon>
        <taxon>Plutellidae</taxon>
        <taxon>Plutella</taxon>
    </lineage>
</organism>
<evidence type="ECO:0000313" key="2">
    <source>
        <dbReference type="Proteomes" id="UP000823941"/>
    </source>
</evidence>
<keyword evidence="2" id="KW-1185">Reference proteome</keyword>
<reference evidence="1 2" key="1">
    <citation type="submission" date="2021-06" db="EMBL/GenBank/DDBJ databases">
        <title>A haploid diamondback moth (Plutella xylostella L.) genome assembly resolves 31 chromosomes and identifies a diamide resistance mutation.</title>
        <authorList>
            <person name="Ward C.M."/>
            <person name="Perry K.D."/>
            <person name="Baker G."/>
            <person name="Powis K."/>
            <person name="Heckel D.G."/>
            <person name="Baxter S.W."/>
        </authorList>
    </citation>
    <scope>NUCLEOTIDE SEQUENCE [LARGE SCALE GENOMIC DNA]</scope>
    <source>
        <strain evidence="1 2">LV</strain>
        <tissue evidence="1">Single pupa</tissue>
    </source>
</reference>
<evidence type="ECO:0000313" key="1">
    <source>
        <dbReference type="EMBL" id="KAG7311564.1"/>
    </source>
</evidence>
<proteinExistence type="predicted"/>
<gene>
    <name evidence="1" type="ORF">JYU34_002612</name>
</gene>
<protein>
    <submittedName>
        <fullName evidence="1">Uncharacterized protein</fullName>
    </submittedName>
</protein>
<sequence length="67" mass="7440">MDVTERSDRSIDVDMMARHRLTALSHGPGDLVIVTAVTIDHAARFCTPRTSETNPSHRFVYALCIAL</sequence>
<name>A0ABQ7R2U2_PLUXY</name>
<comment type="caution">
    <text evidence="1">The sequence shown here is derived from an EMBL/GenBank/DDBJ whole genome shotgun (WGS) entry which is preliminary data.</text>
</comment>
<dbReference type="Proteomes" id="UP000823941">
    <property type="component" value="Chromosome 4"/>
</dbReference>